<name>A0A1H3VR72_9BACI</name>
<gene>
    <name evidence="1" type="ORF">SAMN05421743_101145</name>
</gene>
<accession>A0A1H3VR72</accession>
<dbReference type="SUPFAM" id="SSF53474">
    <property type="entry name" value="alpha/beta-Hydrolases"/>
    <property type="match status" value="1"/>
</dbReference>
<keyword evidence="2" id="KW-1185">Reference proteome</keyword>
<reference evidence="1 2" key="1">
    <citation type="submission" date="2016-10" db="EMBL/GenBank/DDBJ databases">
        <authorList>
            <person name="de Groot N.N."/>
        </authorList>
    </citation>
    <scope>NUCLEOTIDE SEQUENCE [LARGE SCALE GENOMIC DNA]</scope>
    <source>
        <strain evidence="1 2">CCM7597</strain>
    </source>
</reference>
<organism evidence="1 2">
    <name type="scientific">Thalassobacillus cyri</name>
    <dbReference type="NCBI Taxonomy" id="571932"/>
    <lineage>
        <taxon>Bacteria</taxon>
        <taxon>Bacillati</taxon>
        <taxon>Bacillota</taxon>
        <taxon>Bacilli</taxon>
        <taxon>Bacillales</taxon>
        <taxon>Bacillaceae</taxon>
        <taxon>Thalassobacillus</taxon>
    </lineage>
</organism>
<dbReference type="STRING" id="571932.SAMN05421743_101145"/>
<proteinExistence type="predicted"/>
<protein>
    <submittedName>
        <fullName evidence="1">Putative esterase</fullName>
    </submittedName>
</protein>
<dbReference type="OrthoDB" id="9803578at2"/>
<dbReference type="InterPro" id="IPR000801">
    <property type="entry name" value="Esterase-like"/>
</dbReference>
<dbReference type="AlphaFoldDB" id="A0A1H3VR72"/>
<dbReference type="InterPro" id="IPR029058">
    <property type="entry name" value="AB_hydrolase_fold"/>
</dbReference>
<dbReference type="Pfam" id="PF00756">
    <property type="entry name" value="Esterase"/>
    <property type="match status" value="1"/>
</dbReference>
<dbReference type="Gene3D" id="3.40.50.1820">
    <property type="entry name" value="alpha/beta hydrolase"/>
    <property type="match status" value="1"/>
</dbReference>
<dbReference type="EMBL" id="FNQR01000001">
    <property type="protein sequence ID" value="SDZ77259.1"/>
    <property type="molecule type" value="Genomic_DNA"/>
</dbReference>
<dbReference type="PANTHER" id="PTHR48098">
    <property type="entry name" value="ENTEROCHELIN ESTERASE-RELATED"/>
    <property type="match status" value="1"/>
</dbReference>
<sequence>MRSVLQSYDIASTHLNKSFTYRILKPKKMLSDEVDLLLVHDGDDYLEIGKLQETYNHHLEKGLGKNTCFVLLPPGSSEDRWHYYHSDGNLHKAYQRFIYEELLPELQTSMKTAKLGMLGDSLAGAVSLRIAIENPGIWSHLLLQSAAFSEEDMKLSESLVRKLPWTVYQSVGTLEDEFISPITQKCLYILTRNRQMPHTIRPENYVYVEKDHGHLWECWREDLSSAVEIFYQY</sequence>
<dbReference type="PANTHER" id="PTHR48098:SF3">
    <property type="entry name" value="IRON(III) ENTEROBACTIN ESTERASE"/>
    <property type="match status" value="1"/>
</dbReference>
<dbReference type="InterPro" id="IPR050583">
    <property type="entry name" value="Mycobacterial_A85_antigen"/>
</dbReference>
<evidence type="ECO:0000313" key="2">
    <source>
        <dbReference type="Proteomes" id="UP000198584"/>
    </source>
</evidence>
<dbReference type="RefSeq" id="WP_093041173.1">
    <property type="nucleotide sequence ID" value="NZ_FNQR01000001.1"/>
</dbReference>
<evidence type="ECO:0000313" key="1">
    <source>
        <dbReference type="EMBL" id="SDZ77259.1"/>
    </source>
</evidence>
<dbReference type="Proteomes" id="UP000198584">
    <property type="component" value="Unassembled WGS sequence"/>
</dbReference>